<keyword evidence="4" id="KW-0539">Nucleus</keyword>
<dbReference type="Proteomes" id="UP001202328">
    <property type="component" value="Unassembled WGS sequence"/>
</dbReference>
<dbReference type="InterPro" id="IPR013929">
    <property type="entry name" value="RPAP1_C"/>
</dbReference>
<feature type="domain" description="RPAP1 N-terminal" evidence="7">
    <location>
        <begin position="207"/>
        <end position="250"/>
    </location>
</feature>
<feature type="compositionally biased region" description="Basic and acidic residues" evidence="5">
    <location>
        <begin position="269"/>
        <end position="284"/>
    </location>
</feature>
<proteinExistence type="inferred from homology"/>
<dbReference type="Pfam" id="PF08621">
    <property type="entry name" value="RPAP1_N"/>
    <property type="match status" value="1"/>
</dbReference>
<feature type="domain" description="RPAP1 C-terminal" evidence="6">
    <location>
        <begin position="331"/>
        <end position="402"/>
    </location>
</feature>
<evidence type="ECO:0000256" key="3">
    <source>
        <dbReference type="ARBA" id="ARBA00023163"/>
    </source>
</evidence>
<feature type="region of interest" description="Disordered" evidence="5">
    <location>
        <begin position="250"/>
        <end position="308"/>
    </location>
</feature>
<evidence type="ECO:0000256" key="1">
    <source>
        <dbReference type="ARBA" id="ARBA00004123"/>
    </source>
</evidence>
<keyword evidence="10" id="KW-1185">Reference proteome</keyword>
<dbReference type="Pfam" id="PF25766">
    <property type="entry name" value="TPR_RPAP1"/>
    <property type="match status" value="1"/>
</dbReference>
<feature type="region of interest" description="Disordered" evidence="5">
    <location>
        <begin position="121"/>
        <end position="146"/>
    </location>
</feature>
<evidence type="ECO:0000313" key="10">
    <source>
        <dbReference type="Proteomes" id="UP001202328"/>
    </source>
</evidence>
<dbReference type="PANTHER" id="PTHR47605:SF2">
    <property type="entry name" value="TRANSCRIPTIONAL ELONGATION REGULATOR MINIYO"/>
    <property type="match status" value="1"/>
</dbReference>
<evidence type="ECO:0000259" key="6">
    <source>
        <dbReference type="Pfam" id="PF08620"/>
    </source>
</evidence>
<evidence type="ECO:0000256" key="4">
    <source>
        <dbReference type="ARBA" id="ARBA00023242"/>
    </source>
</evidence>
<evidence type="ECO:0000259" key="7">
    <source>
        <dbReference type="Pfam" id="PF08621"/>
    </source>
</evidence>
<dbReference type="InterPro" id="IPR057989">
    <property type="entry name" value="TPR_RPAP1/MINIYO-like"/>
</dbReference>
<sequence length="1526" mass="170222">MSTKKKLVEIKEDLNLFELVGSIVEKGFSSESSSQSNNKRNPISFPQPTVLPFPVARHRSHGPHWAPLGSEMDVDDGNEDDDDKDFNTIPSIFAVPIQKKEKKGLSFNNWKEVLQRDSLSKGTEVAKSKVRHSVKGKREREESGNIAKNSTCEPFLSRSMEFEKVPSRSSETVMSSEIRVRHVDQAMLDSFSKNVEMEQISTPLEVQIDEENRSRLQQMSHDEIAEARAEILEKMNPGLLEKLKKRGENKVGKTKNLQSNRDTGCETGGRLDAKPISEDLKSKEGSPSAEAKCSPAMTPKDVQIGGMKISNKPSSEIWNAWSERVEAARMLRFSLDGHVSGIVPEHSQYNADNIAERDFLRTEGDPGALGYTIKEAIALGRSMVAGQRSLGLQLLASVFEKALFNLQQSEVGCDMKKPCTNDKSVDWQAVWAFALGPEPDLALSLRMALDDNHISVVLASVKVIHCLLSCDMNERFFDLSQKLATYDKDMYTSPVFRSRPKIDVGFLQGGFWKYNAKPSSIIPSGDEAVDAETENERTIQDDIVIAGQDIASGLVRMGLLPRICYLLETDPAAGLEEYLVSILIGIARHSPTCADAIIKCPRLVQAVVSRFTGKDTHPSPSKIKIITLVKVLAQSDKNNCVNFIEKRIILAVMWHLFKDPVSLDLWMKSGKEYCKLMSAMMIEQLRLWRVCVEYGYCVSYFTDIFPYLCMWLGPPSNKLIENNLLGEFASIAREAYILLGALVRRLSNLHYREQLKVQPLENPNCNAESWSWSFVSPMVKFALKWISFESDPCLSEIFGCNKLTSNNSQDPSLSSCLWVISSVMYLLRGILVKVAPEGSNSLHESGGRVPWLPEFVPEIGLAILKNRYLNIGDTVPSEGGSLVKDLCDLRLHSNIELSLSSVCCLHRLVQLIVSLDKLIQLAKREIPNLSSSEDNFSGEEDILESGIVIWTQDQLRSVLETIMALVSSGWEKVHAIETFGRGGPAPGVGLGWGASGGGFWSGLVLLEQTDARLLMNLLDIFQIDYGRHVSTVDDVNFTFVAQRIISVLGTSLTLGPRDTYIMENVLDFLLQPSVLKYLNLFVRQFLHLKRSVNPCICAHNEEDYLFFSKILNSHFRNRWLCEKKKTKVVEGGLDLSQDTSEKGGNALDTIYEDSEDKSDTVAGNPHCTSLVVEWAHQRLPLPLHWFLSPISTVAGIEGAIELPNGSDYPNSMCPPSPEEAFDLAQSGLFLLLGLESLSTLPCSGLQASPVSRVPLVWKIHSLSVVLLVGMSLLYDENSRNTYETLQDLYGLLLDESRCQGSIEPLAENSLLETRFKDAGLKFQTDVHESYSTFVETLVEQFGAISYGDLVYARQVAVYLHHSVEAPVRVAAWNALSGAHLLELLPPLEKCIAKAEGYLEPEDNEGILEAYLKSWVSGTLDKASVRGSMAFTIALHHLSSFVFQYTADDKLRNKIARSLLRDSSRKKQHEAMMLDLIRYAKTGTSQEHKLELETSEIEKRFKILTGACEGNYALLSQVEKLKSFFLH</sequence>
<dbReference type="EMBL" id="JAJJMB010004770">
    <property type="protein sequence ID" value="KAI3941811.1"/>
    <property type="molecule type" value="Genomic_DNA"/>
</dbReference>
<dbReference type="Pfam" id="PF08620">
    <property type="entry name" value="RPAP1_C"/>
    <property type="match status" value="1"/>
</dbReference>
<name>A0AAD4XT62_9MAGN</name>
<comment type="similarity">
    <text evidence="2">Belongs to the RPAP1 family.</text>
</comment>
<evidence type="ECO:0000259" key="8">
    <source>
        <dbReference type="Pfam" id="PF25766"/>
    </source>
</evidence>
<comment type="subcellular location">
    <subcellularLocation>
        <location evidence="1">Nucleus</location>
    </subcellularLocation>
</comment>
<organism evidence="9 10">
    <name type="scientific">Papaver atlanticum</name>
    <dbReference type="NCBI Taxonomy" id="357466"/>
    <lineage>
        <taxon>Eukaryota</taxon>
        <taxon>Viridiplantae</taxon>
        <taxon>Streptophyta</taxon>
        <taxon>Embryophyta</taxon>
        <taxon>Tracheophyta</taxon>
        <taxon>Spermatophyta</taxon>
        <taxon>Magnoliopsida</taxon>
        <taxon>Ranunculales</taxon>
        <taxon>Papaveraceae</taxon>
        <taxon>Papaveroideae</taxon>
        <taxon>Papaver</taxon>
    </lineage>
</organism>
<evidence type="ECO:0000256" key="5">
    <source>
        <dbReference type="SAM" id="MobiDB-lite"/>
    </source>
</evidence>
<dbReference type="PANTHER" id="PTHR47605">
    <property type="entry name" value="TRANSCRIPTIONAL ELONGATION REGULATOR MINIYO"/>
    <property type="match status" value="1"/>
</dbReference>
<dbReference type="InterPro" id="IPR013930">
    <property type="entry name" value="RPAP1_N"/>
</dbReference>
<feature type="compositionally biased region" description="Acidic residues" evidence="5">
    <location>
        <begin position="72"/>
        <end position="81"/>
    </location>
</feature>
<reference evidence="9" key="1">
    <citation type="submission" date="2022-04" db="EMBL/GenBank/DDBJ databases">
        <title>A functionally conserved STORR gene fusion in Papaver species that diverged 16.8 million years ago.</title>
        <authorList>
            <person name="Catania T."/>
        </authorList>
    </citation>
    <scope>NUCLEOTIDE SEQUENCE</scope>
    <source>
        <strain evidence="9">S-188037</strain>
    </source>
</reference>
<evidence type="ECO:0008006" key="11">
    <source>
        <dbReference type="Google" id="ProtNLM"/>
    </source>
</evidence>
<keyword evidence="3" id="KW-0804">Transcription</keyword>
<accession>A0AAD4XT62</accession>
<feature type="compositionally biased region" description="Polar residues" evidence="5">
    <location>
        <begin position="37"/>
        <end position="47"/>
    </location>
</feature>
<dbReference type="InterPro" id="IPR016024">
    <property type="entry name" value="ARM-type_fold"/>
</dbReference>
<feature type="domain" description="RPAP1/MINIYO-like TPR repeats" evidence="8">
    <location>
        <begin position="1320"/>
        <end position="1445"/>
    </location>
</feature>
<dbReference type="SUPFAM" id="SSF48371">
    <property type="entry name" value="ARM repeat"/>
    <property type="match status" value="1"/>
</dbReference>
<gene>
    <name evidence="9" type="ORF">MKW98_030541</name>
</gene>
<protein>
    <recommendedName>
        <fullName evidence="11">Transcriptional elongation regulator MINIYO</fullName>
    </recommendedName>
</protein>
<evidence type="ECO:0000256" key="2">
    <source>
        <dbReference type="ARBA" id="ARBA00009953"/>
    </source>
</evidence>
<comment type="caution">
    <text evidence="9">The sequence shown here is derived from an EMBL/GenBank/DDBJ whole genome shotgun (WGS) entry which is preliminary data.</text>
</comment>
<dbReference type="InterPro" id="IPR055326">
    <property type="entry name" value="MINIYO"/>
</dbReference>
<feature type="region of interest" description="Disordered" evidence="5">
    <location>
        <begin position="28"/>
        <end position="81"/>
    </location>
</feature>
<evidence type="ECO:0000313" key="9">
    <source>
        <dbReference type="EMBL" id="KAI3941811.1"/>
    </source>
</evidence>